<dbReference type="OrthoDB" id="427518at2759"/>
<feature type="region of interest" description="Disordered" evidence="1">
    <location>
        <begin position="115"/>
        <end position="139"/>
    </location>
</feature>
<evidence type="ECO:0000313" key="2">
    <source>
        <dbReference type="EMBL" id="OLQ04254.1"/>
    </source>
</evidence>
<dbReference type="InterPro" id="IPR011989">
    <property type="entry name" value="ARM-like"/>
</dbReference>
<name>A0A1Q9E9Y9_SYMMI</name>
<reference evidence="2 3" key="1">
    <citation type="submission" date="2016-02" db="EMBL/GenBank/DDBJ databases">
        <title>Genome analysis of coral dinoflagellate symbionts highlights evolutionary adaptations to a symbiotic lifestyle.</title>
        <authorList>
            <person name="Aranda M."/>
            <person name="Li Y."/>
            <person name="Liew Y.J."/>
            <person name="Baumgarten S."/>
            <person name="Simakov O."/>
            <person name="Wilson M."/>
            <person name="Piel J."/>
            <person name="Ashoor H."/>
            <person name="Bougouffa S."/>
            <person name="Bajic V.B."/>
            <person name="Ryu T."/>
            <person name="Ravasi T."/>
            <person name="Bayer T."/>
            <person name="Micklem G."/>
            <person name="Kim H."/>
            <person name="Bhak J."/>
            <person name="Lajeunesse T.C."/>
            <person name="Voolstra C.R."/>
        </authorList>
    </citation>
    <scope>NUCLEOTIDE SEQUENCE [LARGE SCALE GENOMIC DNA]</scope>
    <source>
        <strain evidence="2 3">CCMP2467</strain>
    </source>
</reference>
<organism evidence="2 3">
    <name type="scientific">Symbiodinium microadriaticum</name>
    <name type="common">Dinoflagellate</name>
    <name type="synonym">Zooxanthella microadriatica</name>
    <dbReference type="NCBI Taxonomy" id="2951"/>
    <lineage>
        <taxon>Eukaryota</taxon>
        <taxon>Sar</taxon>
        <taxon>Alveolata</taxon>
        <taxon>Dinophyceae</taxon>
        <taxon>Suessiales</taxon>
        <taxon>Symbiodiniaceae</taxon>
        <taxon>Symbiodinium</taxon>
    </lineage>
</organism>
<sequence>MRVVCSAALWLQGEDPKRETGFEILAALAKLGDRDAIIAAVQALKSLSPSCRQAGVDILGHGARAQAHPLACMALAMCVADGDQDLPTSEQIAKARQLLSLSSRDISHALDVHLESVENSSPSEAEEPEEHHHTGRTQELLQHLRQHLIAEGIAKAVRVILETAVEDPEPLTGDRTTFPRLPSDIPAALNVLSARRDNCRSLCTLFSVLKAVACLEDDCADVREQAVDVLGGIPTQRFLLETVAKRLAHEQSHVRVAAVELLCRNSDRDGVCDVTLPYLESLNSGTRQSAIRVLASMATRSEKAMSGLRERLDDKEMEVRQEALVALCMLESPERTTHDSLSAWTP</sequence>
<keyword evidence="3" id="KW-1185">Reference proteome</keyword>
<evidence type="ECO:0000313" key="3">
    <source>
        <dbReference type="Proteomes" id="UP000186817"/>
    </source>
</evidence>
<dbReference type="EMBL" id="LSRX01000214">
    <property type="protein sequence ID" value="OLQ04254.1"/>
    <property type="molecule type" value="Genomic_DNA"/>
</dbReference>
<evidence type="ECO:0000256" key="1">
    <source>
        <dbReference type="SAM" id="MobiDB-lite"/>
    </source>
</evidence>
<dbReference type="AlphaFoldDB" id="A0A1Q9E9Y9"/>
<dbReference type="Proteomes" id="UP000186817">
    <property type="component" value="Unassembled WGS sequence"/>
</dbReference>
<dbReference type="Gene3D" id="1.25.10.10">
    <property type="entry name" value="Leucine-rich Repeat Variant"/>
    <property type="match status" value="1"/>
</dbReference>
<dbReference type="InterPro" id="IPR016024">
    <property type="entry name" value="ARM-type_fold"/>
</dbReference>
<protein>
    <submittedName>
        <fullName evidence="2">Uncharacterized protein</fullName>
    </submittedName>
</protein>
<gene>
    <name evidence="2" type="ORF">AK812_SmicGene12651</name>
</gene>
<proteinExistence type="predicted"/>
<dbReference type="SUPFAM" id="SSF48371">
    <property type="entry name" value="ARM repeat"/>
    <property type="match status" value="1"/>
</dbReference>
<comment type="caution">
    <text evidence="2">The sequence shown here is derived from an EMBL/GenBank/DDBJ whole genome shotgun (WGS) entry which is preliminary data.</text>
</comment>
<accession>A0A1Q9E9Y9</accession>